<dbReference type="InterPro" id="IPR011990">
    <property type="entry name" value="TPR-like_helical_dom_sf"/>
</dbReference>
<dbReference type="SUPFAM" id="SSF46894">
    <property type="entry name" value="C-terminal effector domain of the bipartite response regulators"/>
    <property type="match status" value="1"/>
</dbReference>
<proteinExistence type="predicted"/>
<dbReference type="InterPro" id="IPR005158">
    <property type="entry name" value="BTAD"/>
</dbReference>
<feature type="domain" description="Bacterial transcriptional activator" evidence="1">
    <location>
        <begin position="255"/>
        <end position="386"/>
    </location>
</feature>
<dbReference type="GO" id="GO:0006355">
    <property type="term" value="P:regulation of DNA-templated transcription"/>
    <property type="evidence" value="ECO:0007669"/>
    <property type="project" value="InterPro"/>
</dbReference>
<dbReference type="EMBL" id="CABHMY010000094">
    <property type="protein sequence ID" value="VUX05827.1"/>
    <property type="molecule type" value="Genomic_DNA"/>
</dbReference>
<dbReference type="SUPFAM" id="SSF48452">
    <property type="entry name" value="TPR-like"/>
    <property type="match status" value="1"/>
</dbReference>
<evidence type="ECO:0000313" key="2">
    <source>
        <dbReference type="EMBL" id="VUX05827.1"/>
    </source>
</evidence>
<keyword evidence="3" id="KW-1185">Reference proteome</keyword>
<dbReference type="InterPro" id="IPR036388">
    <property type="entry name" value="WH-like_DNA-bd_sf"/>
</dbReference>
<dbReference type="SMART" id="SM01043">
    <property type="entry name" value="BTAD"/>
    <property type="match status" value="1"/>
</dbReference>
<dbReference type="Gene3D" id="1.25.40.10">
    <property type="entry name" value="Tetratricopeptide repeat domain"/>
    <property type="match status" value="1"/>
</dbReference>
<dbReference type="GO" id="GO:0003677">
    <property type="term" value="F:DNA binding"/>
    <property type="evidence" value="ECO:0007669"/>
    <property type="project" value="InterPro"/>
</dbReference>
<reference evidence="2 3" key="1">
    <citation type="submission" date="2019-07" db="EMBL/GenBank/DDBJ databases">
        <authorList>
            <person name="Hibberd C M."/>
            <person name="Gehrig L. J."/>
            <person name="Chang H.-W."/>
            <person name="Venkatesh S."/>
        </authorList>
    </citation>
    <scope>NUCLEOTIDE SEQUENCE [LARGE SCALE GENOMIC DNA]</scope>
    <source>
        <strain evidence="2">Faecalibacterium_prausnitzii_JG_BgPS064</strain>
    </source>
</reference>
<organism evidence="2 3">
    <name type="scientific">Faecalibacterium prausnitzii</name>
    <dbReference type="NCBI Taxonomy" id="853"/>
    <lineage>
        <taxon>Bacteria</taxon>
        <taxon>Bacillati</taxon>
        <taxon>Bacillota</taxon>
        <taxon>Clostridia</taxon>
        <taxon>Eubacteriales</taxon>
        <taxon>Oscillospiraceae</taxon>
        <taxon>Faecalibacterium</taxon>
    </lineage>
</organism>
<gene>
    <name evidence="2" type="ORF">FPPS064S07_02713</name>
</gene>
<name>A0A564TEF0_9FIRM</name>
<accession>A0A564TEF0</accession>
<dbReference type="InterPro" id="IPR016032">
    <property type="entry name" value="Sig_transdc_resp-reg_C-effctor"/>
</dbReference>
<dbReference type="Pfam" id="PF03704">
    <property type="entry name" value="BTAD"/>
    <property type="match status" value="1"/>
</dbReference>
<protein>
    <submittedName>
        <fullName evidence="2">Bacterial transcriptional activator domain protein</fullName>
    </submittedName>
</protein>
<sequence length="394" mass="45215">MKTACKFYGGDWCGLFVVDLELKLWSPYWWYNDSVEDKTTSLLHELESADFLYRWVRAFRANEPMIVLDAESVKKDYPDEYDLYQRLGINSVLAVPVRPRPSALIAVRNMTRYQSQTSMLRLLAYVLLVAYNEQKTLDRLQLAVAPENIKSSKDVYISLFGELKIYTANGVLKESVFNSPRISRLLTYLLISHKAALTPYEIEQTIWPGDSANFAKNLKNLIYRLRQLFMLISDEQLIQSSAVGYQFNPNLNIMTDCQRFDSYMQAAAKASSIMTKVELLKGAIDLYSGKVLASADGEHWLIQFATQYHLAYIGAVNELLKQLDSLRAYDLLNQYAMKSLTIAPENTRGYYWLIRSLKAQGMDELASNEYHLAKQHLTTDEYSELLTSLANNQE</sequence>
<dbReference type="Proteomes" id="UP000406184">
    <property type="component" value="Unassembled WGS sequence"/>
</dbReference>
<dbReference type="SUPFAM" id="SSF55781">
    <property type="entry name" value="GAF domain-like"/>
    <property type="match status" value="1"/>
</dbReference>
<dbReference type="InterPro" id="IPR051677">
    <property type="entry name" value="AfsR-DnrI-RedD_regulator"/>
</dbReference>
<evidence type="ECO:0000259" key="1">
    <source>
        <dbReference type="SMART" id="SM01043"/>
    </source>
</evidence>
<dbReference type="Gene3D" id="1.10.10.10">
    <property type="entry name" value="Winged helix-like DNA-binding domain superfamily/Winged helix DNA-binding domain"/>
    <property type="match status" value="1"/>
</dbReference>
<dbReference type="AlphaFoldDB" id="A0A564TEF0"/>
<dbReference type="PANTHER" id="PTHR35807">
    <property type="entry name" value="TRANSCRIPTIONAL REGULATOR REDD-RELATED"/>
    <property type="match status" value="1"/>
</dbReference>
<evidence type="ECO:0000313" key="3">
    <source>
        <dbReference type="Proteomes" id="UP000406184"/>
    </source>
</evidence>